<dbReference type="InterPro" id="IPR021302">
    <property type="entry name" value="DUF2780_VcgC/VcgE"/>
</dbReference>
<dbReference type="VEuPathDB" id="FungiDB:YALI0_A17897g"/>
<dbReference type="GeneID" id="2906326"/>
<keyword evidence="1" id="KW-0175">Coiled coil</keyword>
<dbReference type="EMBL" id="CP017553">
    <property type="protein sequence ID" value="AOW00794.1"/>
    <property type="molecule type" value="Genomic_DNA"/>
</dbReference>
<dbReference type="KEGG" id="yli:2906326"/>
<name>A0A1D8N5B1_YARLL</name>
<organism evidence="2 3">
    <name type="scientific">Yarrowia lipolytica</name>
    <name type="common">Candida lipolytica</name>
    <dbReference type="NCBI Taxonomy" id="4952"/>
    <lineage>
        <taxon>Eukaryota</taxon>
        <taxon>Fungi</taxon>
        <taxon>Dikarya</taxon>
        <taxon>Ascomycota</taxon>
        <taxon>Saccharomycotina</taxon>
        <taxon>Dipodascomycetes</taxon>
        <taxon>Dipodascales</taxon>
        <taxon>Dipodascales incertae sedis</taxon>
        <taxon>Yarrowia</taxon>
    </lineage>
</organism>
<reference evidence="2 3" key="1">
    <citation type="journal article" date="2016" name="PLoS ONE">
        <title>Sequence Assembly of Yarrowia lipolytica Strain W29/CLIB89 Shows Transposable Element Diversity.</title>
        <authorList>
            <person name="Magnan C."/>
            <person name="Yu J."/>
            <person name="Chang I."/>
            <person name="Jahn E."/>
            <person name="Kanomata Y."/>
            <person name="Wu J."/>
            <person name="Zeller M."/>
            <person name="Oakes M."/>
            <person name="Baldi P."/>
            <person name="Sandmeyer S."/>
        </authorList>
    </citation>
    <scope>NUCLEOTIDE SEQUENCE [LARGE SCALE GENOMIC DNA]</scope>
    <source>
        <strain evidence="3">CLIB89(W29)</strain>
    </source>
</reference>
<accession>A0A1D8N5B1</accession>
<sequence>MFIESSWEQYLQPLKDLVQKELELERAGFEAVKNQLQSDNAQLQQRLVAALGELDDLKRQLEAQKKLTAANKPTGWGAALTNTSPNELAKDITRMSTLRAGATSLQKLKTIVGRQVPLGPEDCPDHKKNIPDEQKAWNRLGMKVLDDFTYFGMRNIIFWIIIVSGQPIDKVAVEFRRLRTLERDLVKG</sequence>
<evidence type="ECO:0000313" key="2">
    <source>
        <dbReference type="EMBL" id="AOW00794.1"/>
    </source>
</evidence>
<proteinExistence type="predicted"/>
<feature type="coiled-coil region" evidence="1">
    <location>
        <begin position="19"/>
        <end position="67"/>
    </location>
</feature>
<dbReference type="AlphaFoldDB" id="A0A1D8N5B1"/>
<dbReference type="Proteomes" id="UP000182444">
    <property type="component" value="Chromosome 1A"/>
</dbReference>
<protein>
    <submittedName>
        <fullName evidence="2">Uncharacterized protein</fullName>
    </submittedName>
</protein>
<dbReference type="Pfam" id="PF11075">
    <property type="entry name" value="DUF2780"/>
    <property type="match status" value="1"/>
</dbReference>
<dbReference type="VEuPathDB" id="FungiDB:YALI1_A18076g"/>
<evidence type="ECO:0000256" key="1">
    <source>
        <dbReference type="SAM" id="Coils"/>
    </source>
</evidence>
<dbReference type="RefSeq" id="XP_500180.2">
    <property type="nucleotide sequence ID" value="XM_500180.2"/>
</dbReference>
<gene>
    <name evidence="2" type="ORF">YALI1_A18076g</name>
</gene>
<evidence type="ECO:0000313" key="3">
    <source>
        <dbReference type="Proteomes" id="UP000182444"/>
    </source>
</evidence>